<accession>A0A5C1E8J4</accession>
<dbReference type="RefSeq" id="WP_149425516.1">
    <property type="nucleotide sequence ID" value="NZ_CP022579.1"/>
</dbReference>
<keyword evidence="1" id="KW-0472">Membrane</keyword>
<dbReference type="KEGG" id="otr:OTERR_17270"/>
<feature type="signal peptide" evidence="2">
    <location>
        <begin position="1"/>
        <end position="41"/>
    </location>
</feature>
<protein>
    <recommendedName>
        <fullName evidence="5">Carboxypeptidase regulatory-like domain-containing protein</fullName>
    </recommendedName>
</protein>
<evidence type="ECO:0008006" key="5">
    <source>
        <dbReference type="Google" id="ProtNLM"/>
    </source>
</evidence>
<keyword evidence="1" id="KW-0812">Transmembrane</keyword>
<feature type="transmembrane region" description="Helical" evidence="1">
    <location>
        <begin position="181"/>
        <end position="202"/>
    </location>
</feature>
<feature type="chain" id="PRO_5022862702" description="Carboxypeptidase regulatory-like domain-containing protein" evidence="2">
    <location>
        <begin position="42"/>
        <end position="216"/>
    </location>
</feature>
<evidence type="ECO:0000313" key="4">
    <source>
        <dbReference type="Proteomes" id="UP000323671"/>
    </source>
</evidence>
<dbReference type="Proteomes" id="UP000323671">
    <property type="component" value="Chromosome"/>
</dbReference>
<sequence length="216" mass="21545">MNTAIPPSGTPRQSLLSRQAAWRAAPLLALSLALAPMPALSGPGHDAPAAASASAAAPSFEAHSDLFEIVGRLQPTPDGHGAPQLTLWLDRWASGEPVANASIEVEASGEGTAPLKAQAEARSDGSYTLPAAFAQSLAAPGSRALTLTVSAGDEADLLAADFTVATGALPGAAPVSWPARLGSGIAIAAAIAAAVAALILAVRRLRRRPAASGRSS</sequence>
<proteinExistence type="predicted"/>
<keyword evidence="4" id="KW-1185">Reference proteome</keyword>
<evidence type="ECO:0000313" key="3">
    <source>
        <dbReference type="EMBL" id="QEL65203.1"/>
    </source>
</evidence>
<name>A0A5C1E8J4_9RHOO</name>
<keyword evidence="2" id="KW-0732">Signal</keyword>
<reference evidence="3 4" key="1">
    <citation type="submission" date="2017-07" db="EMBL/GenBank/DDBJ databases">
        <title>Complete genome sequence of Oryzomicrobium terrae TPP412.</title>
        <authorList>
            <person name="Chiu L.-W."/>
            <person name="Lo K.-J."/>
            <person name="Tsai Y.-M."/>
            <person name="Lin S.-S."/>
            <person name="Kuo C.-H."/>
            <person name="Liu C.-T."/>
        </authorList>
    </citation>
    <scope>NUCLEOTIDE SEQUENCE [LARGE SCALE GENOMIC DNA]</scope>
    <source>
        <strain evidence="3 4">TPP412</strain>
    </source>
</reference>
<gene>
    <name evidence="3" type="ORF">OTERR_17270</name>
</gene>
<keyword evidence="1" id="KW-1133">Transmembrane helix</keyword>
<dbReference type="AlphaFoldDB" id="A0A5C1E8J4"/>
<evidence type="ECO:0000256" key="2">
    <source>
        <dbReference type="SAM" id="SignalP"/>
    </source>
</evidence>
<dbReference type="EMBL" id="CP022579">
    <property type="protein sequence ID" value="QEL65203.1"/>
    <property type="molecule type" value="Genomic_DNA"/>
</dbReference>
<organism evidence="3 4">
    <name type="scientific">Oryzomicrobium terrae</name>
    <dbReference type="NCBI Taxonomy" id="1735038"/>
    <lineage>
        <taxon>Bacteria</taxon>
        <taxon>Pseudomonadati</taxon>
        <taxon>Pseudomonadota</taxon>
        <taxon>Betaproteobacteria</taxon>
        <taxon>Rhodocyclales</taxon>
        <taxon>Rhodocyclaceae</taxon>
        <taxon>Oryzomicrobium</taxon>
    </lineage>
</organism>
<evidence type="ECO:0000256" key="1">
    <source>
        <dbReference type="SAM" id="Phobius"/>
    </source>
</evidence>